<evidence type="ECO:0000313" key="4">
    <source>
        <dbReference type="Proteomes" id="UP000807469"/>
    </source>
</evidence>
<keyword evidence="2" id="KW-0812">Transmembrane</keyword>
<proteinExistence type="predicted"/>
<evidence type="ECO:0000256" key="2">
    <source>
        <dbReference type="SAM" id="Phobius"/>
    </source>
</evidence>
<evidence type="ECO:0000313" key="3">
    <source>
        <dbReference type="EMBL" id="KAF9470747.1"/>
    </source>
</evidence>
<keyword evidence="4" id="KW-1185">Reference proteome</keyword>
<protein>
    <submittedName>
        <fullName evidence="3">Uncharacterized protein</fullName>
    </submittedName>
</protein>
<accession>A0A9P5YIZ5</accession>
<dbReference type="AlphaFoldDB" id="A0A9P5YIZ5"/>
<dbReference type="EMBL" id="MU155860">
    <property type="protein sequence ID" value="KAF9470747.1"/>
    <property type="molecule type" value="Genomic_DNA"/>
</dbReference>
<feature type="compositionally biased region" description="Polar residues" evidence="1">
    <location>
        <begin position="88"/>
        <end position="97"/>
    </location>
</feature>
<comment type="caution">
    <text evidence="3">The sequence shown here is derived from an EMBL/GenBank/DDBJ whole genome shotgun (WGS) entry which is preliminary data.</text>
</comment>
<gene>
    <name evidence="3" type="ORF">BDN70DRAFT_888804</name>
</gene>
<reference evidence="3" key="1">
    <citation type="submission" date="2020-11" db="EMBL/GenBank/DDBJ databases">
        <authorList>
            <consortium name="DOE Joint Genome Institute"/>
            <person name="Ahrendt S."/>
            <person name="Riley R."/>
            <person name="Andreopoulos W."/>
            <person name="Labutti K."/>
            <person name="Pangilinan J."/>
            <person name="Ruiz-Duenas F.J."/>
            <person name="Barrasa J.M."/>
            <person name="Sanchez-Garcia M."/>
            <person name="Camarero S."/>
            <person name="Miyauchi S."/>
            <person name="Serrano A."/>
            <person name="Linde D."/>
            <person name="Babiker R."/>
            <person name="Drula E."/>
            <person name="Ayuso-Fernandez I."/>
            <person name="Pacheco R."/>
            <person name="Padilla G."/>
            <person name="Ferreira P."/>
            <person name="Barriuso J."/>
            <person name="Kellner H."/>
            <person name="Castanera R."/>
            <person name="Alfaro M."/>
            <person name="Ramirez L."/>
            <person name="Pisabarro A.G."/>
            <person name="Kuo A."/>
            <person name="Tritt A."/>
            <person name="Lipzen A."/>
            <person name="He G."/>
            <person name="Yan M."/>
            <person name="Ng V."/>
            <person name="Cullen D."/>
            <person name="Martin F."/>
            <person name="Rosso M.-N."/>
            <person name="Henrissat B."/>
            <person name="Hibbett D."/>
            <person name="Martinez A.T."/>
            <person name="Grigoriev I.V."/>
        </authorList>
    </citation>
    <scope>NUCLEOTIDE SEQUENCE</scope>
    <source>
        <strain evidence="3">CIRM-BRFM 674</strain>
    </source>
</reference>
<name>A0A9P5YIZ5_9AGAR</name>
<keyword evidence="2" id="KW-0472">Membrane</keyword>
<feature type="region of interest" description="Disordered" evidence="1">
    <location>
        <begin position="76"/>
        <end position="99"/>
    </location>
</feature>
<dbReference type="Proteomes" id="UP000807469">
    <property type="component" value="Unassembled WGS sequence"/>
</dbReference>
<organism evidence="3 4">
    <name type="scientific">Pholiota conissans</name>
    <dbReference type="NCBI Taxonomy" id="109636"/>
    <lineage>
        <taxon>Eukaryota</taxon>
        <taxon>Fungi</taxon>
        <taxon>Dikarya</taxon>
        <taxon>Basidiomycota</taxon>
        <taxon>Agaricomycotina</taxon>
        <taxon>Agaricomycetes</taxon>
        <taxon>Agaricomycetidae</taxon>
        <taxon>Agaricales</taxon>
        <taxon>Agaricineae</taxon>
        <taxon>Strophariaceae</taxon>
        <taxon>Pholiota</taxon>
    </lineage>
</organism>
<keyword evidence="2" id="KW-1133">Transmembrane helix</keyword>
<feature type="transmembrane region" description="Helical" evidence="2">
    <location>
        <begin position="117"/>
        <end position="135"/>
    </location>
</feature>
<sequence length="240" mass="26769">MHWTASGLAQAKERINEATLIHQTSICISKRDIAAPAVVPVRKFRIPSRAAMSQRVGMSNMKKLRVHLSSDSSFNCLDDSESESDSEALSQPSTQQQDLHDEELIEEDKAAAQVKSLNVFILFLIIILGSFYISYSTIAKIFLFSIGLPWTFYLYMLPPCPASAFSSSKETGTNRRSGLGEDMTEVLQMYKYIVWGSRLHFTQGLLAFKEECSVLDIPLSTLTNIFLSGNNEGLQNLIDS</sequence>
<evidence type="ECO:0000256" key="1">
    <source>
        <dbReference type="SAM" id="MobiDB-lite"/>
    </source>
</evidence>